<evidence type="ECO:0000259" key="1">
    <source>
        <dbReference type="Pfam" id="PF00345"/>
    </source>
</evidence>
<dbReference type="InterPro" id="IPR008962">
    <property type="entry name" value="PapD-like_sf"/>
</dbReference>
<dbReference type="Pfam" id="PF00345">
    <property type="entry name" value="PapD_N"/>
    <property type="match status" value="1"/>
</dbReference>
<evidence type="ECO:0000313" key="2">
    <source>
        <dbReference type="EMBL" id="KIQ03313.1"/>
    </source>
</evidence>
<dbReference type="InterPro" id="IPR016147">
    <property type="entry name" value="Pili_assmbl_chaperone_N"/>
</dbReference>
<reference evidence="2 3" key="1">
    <citation type="submission" date="2014-12" db="EMBL/GenBank/DDBJ databases">
        <title>16Stimator: statistical estimation of ribosomal gene copy numbers from draft genome assemblies.</title>
        <authorList>
            <person name="Perisin M.A."/>
            <person name="Vetter M."/>
            <person name="Gilbert J.A."/>
            <person name="Bergelson J."/>
        </authorList>
    </citation>
    <scope>NUCLEOTIDE SEQUENCE [LARGE SCALE GENOMIC DNA]</scope>
    <source>
        <strain evidence="2 3">MEJ086</strain>
    </source>
</reference>
<gene>
    <name evidence="2" type="ORF">RU08_06655</name>
</gene>
<dbReference type="PANTHER" id="PTHR30251">
    <property type="entry name" value="PILUS ASSEMBLY CHAPERONE"/>
    <property type="match status" value="1"/>
</dbReference>
<dbReference type="AlphaFoldDB" id="A0A0D0JBN6"/>
<protein>
    <submittedName>
        <fullName evidence="2">Pili assembly chaperone</fullName>
    </submittedName>
</protein>
<dbReference type="OrthoDB" id="511700at2"/>
<dbReference type="RefSeq" id="WP_082045745.1">
    <property type="nucleotide sequence ID" value="NZ_JXQW01000013.1"/>
</dbReference>
<comment type="caution">
    <text evidence="2">The sequence shown here is derived from an EMBL/GenBank/DDBJ whole genome shotgun (WGS) entry which is preliminary data.</text>
</comment>
<feature type="domain" description="Pili assembly chaperone N-terminal" evidence="1">
    <location>
        <begin position="44"/>
        <end position="152"/>
    </location>
</feature>
<dbReference type="GO" id="GO:0030288">
    <property type="term" value="C:outer membrane-bounded periplasmic space"/>
    <property type="evidence" value="ECO:0007669"/>
    <property type="project" value="InterPro"/>
</dbReference>
<dbReference type="Proteomes" id="UP000032068">
    <property type="component" value="Unassembled WGS sequence"/>
</dbReference>
<proteinExistence type="predicted"/>
<dbReference type="Gene3D" id="2.60.40.10">
    <property type="entry name" value="Immunoglobulins"/>
    <property type="match status" value="1"/>
</dbReference>
<dbReference type="InterPro" id="IPR013783">
    <property type="entry name" value="Ig-like_fold"/>
</dbReference>
<dbReference type="SUPFAM" id="SSF49354">
    <property type="entry name" value="PapD-like"/>
    <property type="match status" value="1"/>
</dbReference>
<dbReference type="InterPro" id="IPR050643">
    <property type="entry name" value="Periplasmic_pilus_chap"/>
</dbReference>
<dbReference type="EMBL" id="JXQW01000013">
    <property type="protein sequence ID" value="KIQ03313.1"/>
    <property type="molecule type" value="Genomic_DNA"/>
</dbReference>
<dbReference type="GO" id="GO:0071555">
    <property type="term" value="P:cell wall organization"/>
    <property type="evidence" value="ECO:0007669"/>
    <property type="project" value="InterPro"/>
</dbReference>
<dbReference type="PANTHER" id="PTHR30251:SF4">
    <property type="entry name" value="SLR1668 PROTEIN"/>
    <property type="match status" value="1"/>
</dbReference>
<organism evidence="2 3">
    <name type="scientific">Pseudomonas fulva</name>
    <dbReference type="NCBI Taxonomy" id="47880"/>
    <lineage>
        <taxon>Bacteria</taxon>
        <taxon>Pseudomonadati</taxon>
        <taxon>Pseudomonadota</taxon>
        <taxon>Gammaproteobacteria</taxon>
        <taxon>Pseudomonadales</taxon>
        <taxon>Pseudomonadaceae</taxon>
        <taxon>Pseudomonas</taxon>
    </lineage>
</organism>
<accession>A0A0D0JBN6</accession>
<sequence length="261" mass="28430">MARAAWQHLDFLHARAGALVLLLMFAGHVGAASSVLIWPINPVIEAEQKAVALWLENRGQAPVNLQIRVMDWKQSDFEDRLDAQREVVGSPPVVTIAPGKRQMIRLMVMQAPQVGVQRAYRVLIDEMLDSNAAPDPQLGVKFQMRYSIPLFVFGSGAAPESATEQAGKSVQSLAPKLRYRIQQQGGTRFLQLRNDGTAHARLSAVKFASGGKQQVVAEGLLGYVLPGAQMRWPLPPGVGADGAVLEAMINERKEPLSIPGQ</sequence>
<name>A0A0D0JBN6_9PSED</name>
<evidence type="ECO:0000313" key="3">
    <source>
        <dbReference type="Proteomes" id="UP000032068"/>
    </source>
</evidence>